<name>A0ABX2FCI4_9PSEU</name>
<organism evidence="4 5">
    <name type="scientific">Kibdelosporangium persicum</name>
    <dbReference type="NCBI Taxonomy" id="2698649"/>
    <lineage>
        <taxon>Bacteria</taxon>
        <taxon>Bacillati</taxon>
        <taxon>Actinomycetota</taxon>
        <taxon>Actinomycetes</taxon>
        <taxon>Pseudonocardiales</taxon>
        <taxon>Pseudonocardiaceae</taxon>
        <taxon>Kibdelosporangium</taxon>
    </lineage>
</organism>
<dbReference type="InterPro" id="IPR050109">
    <property type="entry name" value="HTH-type_TetR-like_transc_reg"/>
</dbReference>
<feature type="DNA-binding region" description="H-T-H motif" evidence="2">
    <location>
        <begin position="33"/>
        <end position="52"/>
    </location>
</feature>
<evidence type="ECO:0000313" key="5">
    <source>
        <dbReference type="Proteomes" id="UP000763557"/>
    </source>
</evidence>
<dbReference type="SUPFAM" id="SSF46689">
    <property type="entry name" value="Homeodomain-like"/>
    <property type="match status" value="1"/>
</dbReference>
<gene>
    <name evidence="4" type="ORF">GC106_61840</name>
</gene>
<dbReference type="RefSeq" id="WP_173138550.1">
    <property type="nucleotide sequence ID" value="NZ_CBCSGW010000029.1"/>
</dbReference>
<dbReference type="Pfam" id="PF17940">
    <property type="entry name" value="TetR_C_31"/>
    <property type="match status" value="1"/>
</dbReference>
<comment type="caution">
    <text evidence="4">The sequence shown here is derived from an EMBL/GenBank/DDBJ whole genome shotgun (WGS) entry which is preliminary data.</text>
</comment>
<dbReference type="PROSITE" id="PS50977">
    <property type="entry name" value="HTH_TETR_2"/>
    <property type="match status" value="1"/>
</dbReference>
<sequence>MTSPMAARGRDVRRRLTAAAVELIAEKGWSAVSTRMLAERAGVAPGLVHYHFPSLRALLTEAAIGAMREAVAGIEPASDLVDGLLGPLDAYTGRDPVSLVFVETYLAATRDEQVRSAISALVAEFQGKVAGWLADRGVVAPEATAAVLMATIDGLMVHRALNPMARTDLRPVLRRLVEGGAVCGS</sequence>
<dbReference type="PRINTS" id="PR00455">
    <property type="entry name" value="HTHTETR"/>
</dbReference>
<evidence type="ECO:0000259" key="3">
    <source>
        <dbReference type="PROSITE" id="PS50977"/>
    </source>
</evidence>
<proteinExistence type="predicted"/>
<feature type="domain" description="HTH tetR-type" evidence="3">
    <location>
        <begin position="10"/>
        <end position="70"/>
    </location>
</feature>
<dbReference type="InterPro" id="IPR009057">
    <property type="entry name" value="Homeodomain-like_sf"/>
</dbReference>
<dbReference type="Proteomes" id="UP000763557">
    <property type="component" value="Unassembled WGS sequence"/>
</dbReference>
<dbReference type="InterPro" id="IPR041583">
    <property type="entry name" value="TetR_C_31"/>
</dbReference>
<evidence type="ECO:0000256" key="2">
    <source>
        <dbReference type="PROSITE-ProRule" id="PRU00335"/>
    </source>
</evidence>
<keyword evidence="5" id="KW-1185">Reference proteome</keyword>
<protein>
    <submittedName>
        <fullName evidence="4">DNA-binding transcriptional regulator YbjK</fullName>
    </submittedName>
</protein>
<dbReference type="PANTHER" id="PTHR30055:SF226">
    <property type="entry name" value="HTH-TYPE TRANSCRIPTIONAL REGULATOR PKSA"/>
    <property type="match status" value="1"/>
</dbReference>
<dbReference type="GO" id="GO:0003677">
    <property type="term" value="F:DNA binding"/>
    <property type="evidence" value="ECO:0007669"/>
    <property type="project" value="UniProtKB-KW"/>
</dbReference>
<dbReference type="SUPFAM" id="SSF48498">
    <property type="entry name" value="Tetracyclin repressor-like, C-terminal domain"/>
    <property type="match status" value="1"/>
</dbReference>
<dbReference type="InterPro" id="IPR036271">
    <property type="entry name" value="Tet_transcr_reg_TetR-rel_C_sf"/>
</dbReference>
<dbReference type="Gene3D" id="1.10.357.10">
    <property type="entry name" value="Tetracycline Repressor, domain 2"/>
    <property type="match status" value="1"/>
</dbReference>
<reference evidence="4 5" key="1">
    <citation type="submission" date="2020-01" db="EMBL/GenBank/DDBJ databases">
        <title>Kibdelosporangium persica a novel Actinomycetes from a hot desert in Iran.</title>
        <authorList>
            <person name="Safaei N."/>
            <person name="Zaburannyi N."/>
            <person name="Mueller R."/>
            <person name="Wink J."/>
        </authorList>
    </citation>
    <scope>NUCLEOTIDE SEQUENCE [LARGE SCALE GENOMIC DNA]</scope>
    <source>
        <strain evidence="4 5">4NS15</strain>
    </source>
</reference>
<dbReference type="PANTHER" id="PTHR30055">
    <property type="entry name" value="HTH-TYPE TRANSCRIPTIONAL REGULATOR RUTR"/>
    <property type="match status" value="1"/>
</dbReference>
<dbReference type="EMBL" id="JAAATY010000023">
    <property type="protein sequence ID" value="NRN68928.1"/>
    <property type="molecule type" value="Genomic_DNA"/>
</dbReference>
<accession>A0ABX2FCI4</accession>
<evidence type="ECO:0000313" key="4">
    <source>
        <dbReference type="EMBL" id="NRN68928.1"/>
    </source>
</evidence>
<dbReference type="Pfam" id="PF00440">
    <property type="entry name" value="TetR_N"/>
    <property type="match status" value="1"/>
</dbReference>
<keyword evidence="1 2" id="KW-0238">DNA-binding</keyword>
<evidence type="ECO:0000256" key="1">
    <source>
        <dbReference type="ARBA" id="ARBA00023125"/>
    </source>
</evidence>
<dbReference type="InterPro" id="IPR001647">
    <property type="entry name" value="HTH_TetR"/>
</dbReference>